<dbReference type="GO" id="GO:0051539">
    <property type="term" value="F:4 iron, 4 sulfur cluster binding"/>
    <property type="evidence" value="ECO:0007669"/>
    <property type="project" value="UniProtKB-UniRule"/>
</dbReference>
<dbReference type="Proteomes" id="UP000427373">
    <property type="component" value="Chromosome"/>
</dbReference>
<dbReference type="OrthoDB" id="46081at2157"/>
<evidence type="ECO:0000256" key="6">
    <source>
        <dbReference type="ARBA" id="ARBA00023014"/>
    </source>
</evidence>
<gene>
    <name evidence="7 10" type="primary">priL</name>
    <name evidence="10" type="ORF">D1869_08050</name>
    <name evidence="9" type="ORF">HNQ62_000121</name>
</gene>
<keyword evidence="5 7" id="KW-0408">Iron</keyword>
<evidence type="ECO:0000313" key="9">
    <source>
        <dbReference type="EMBL" id="MBB5252403.1"/>
    </source>
</evidence>
<dbReference type="GO" id="GO:0046872">
    <property type="term" value="F:metal ion binding"/>
    <property type="evidence" value="ECO:0007669"/>
    <property type="project" value="UniProtKB-KW"/>
</dbReference>
<feature type="domain" description="DNA primase large subunit C-terminal" evidence="8">
    <location>
        <begin position="212"/>
        <end position="288"/>
    </location>
</feature>
<keyword evidence="1 7" id="KW-0004">4Fe-4S</keyword>
<dbReference type="KEGG" id="soh:D1869_08050"/>
<keyword evidence="6 7" id="KW-0411">Iron-sulfur</keyword>
<evidence type="ECO:0000256" key="3">
    <source>
        <dbReference type="ARBA" id="ARBA00022705"/>
    </source>
</evidence>
<evidence type="ECO:0000313" key="11">
    <source>
        <dbReference type="Proteomes" id="UP000427373"/>
    </source>
</evidence>
<dbReference type="GeneID" id="42801191"/>
<dbReference type="SUPFAM" id="SSF140914">
    <property type="entry name" value="PriB N-terminal domain-like"/>
    <property type="match status" value="1"/>
</dbReference>
<keyword evidence="3 7" id="KW-0235">DNA replication</keyword>
<name>A0A650CH55_SULOH</name>
<dbReference type="RefSeq" id="WP_156014642.1">
    <property type="nucleotide sequence ID" value="NZ_CP045484.1"/>
</dbReference>
<protein>
    <recommendedName>
        <fullName evidence="7">DNA primase large subunit PriL</fullName>
    </recommendedName>
</protein>
<dbReference type="EMBL" id="CP045484">
    <property type="protein sequence ID" value="QGR17142.1"/>
    <property type="molecule type" value="Genomic_DNA"/>
</dbReference>
<dbReference type="InterPro" id="IPR058560">
    <property type="entry name" value="DNA_primase_C"/>
</dbReference>
<dbReference type="CDD" id="cd06560">
    <property type="entry name" value="PriL"/>
    <property type="match status" value="1"/>
</dbReference>
<sequence length="306" mass="35711">MLILDFRKYPFLKPLEDELNKYAGGVSLNDLLVNGSYYLDQAKERIDKILKDKELESYDKIKDSVLVFYTTLYLVTALDNDMLKKKFLDKESQIIEKNLLNESEETLVEIANYLGLNINYNNIEIKYKKNKKTLSLSLKYSLNFIDFLKYTRELRKIDNKFSLASHILKDGKVYLTKEEIVRILVFQIRDKLMKMVNVSDVVIPEQIRKLADELKGRKTPPCILELKKKKELNNTELGVLIAYYIDIGDEKSAIDLTKDENIVKKFKGNKKTKYIVYSCKKMKELGLCVASCNTLNPLQFYYGKLE</sequence>
<comment type="cofactor">
    <cofactor evidence="7">
        <name>[4Fe-4S] cluster</name>
        <dbReference type="ChEBI" id="CHEBI:49883"/>
    </cofactor>
    <text evidence="7">Binds 1 [4Fe-4S] cluster.</text>
</comment>
<keyword evidence="9" id="KW-0808">Transferase</keyword>
<dbReference type="HAMAP" id="MF_00701">
    <property type="entry name" value="DNA_primase_lrg_arc"/>
    <property type="match status" value="1"/>
</dbReference>
<dbReference type="InterPro" id="IPR023642">
    <property type="entry name" value="DNA_primase_lsu_PriL"/>
</dbReference>
<feature type="binding site" evidence="7">
    <location>
        <position position="222"/>
    </location>
    <ligand>
        <name>[4Fe-4S] cluster</name>
        <dbReference type="ChEBI" id="CHEBI:49883"/>
    </ligand>
</feature>
<keyword evidence="9" id="KW-0548">Nucleotidyltransferase</keyword>
<proteinExistence type="inferred from homology"/>
<reference evidence="10 11" key="1">
    <citation type="submission" date="2019-10" db="EMBL/GenBank/DDBJ databases">
        <title>Genome Sequences from Six Type Strain Members of the Archaeal Family Sulfolobaceae: Acidianus ambivalens, Acidianus infernus, Metallosphaera prunae, Stygiolobus azoricus, Sulfolobus metallicus, and Sulfurisphaera ohwakuensis.</title>
        <authorList>
            <person name="Counts J.A."/>
            <person name="Kelly R.M."/>
        </authorList>
    </citation>
    <scope>NUCLEOTIDE SEQUENCE [LARGE SCALE GENOMIC DNA]</scope>
    <source>
        <strain evidence="10 11">TA-1</strain>
    </source>
</reference>
<keyword evidence="2 7" id="KW-0639">Primosome</keyword>
<evidence type="ECO:0000256" key="2">
    <source>
        <dbReference type="ARBA" id="ARBA00022515"/>
    </source>
</evidence>
<dbReference type="Proteomes" id="UP000582213">
    <property type="component" value="Unassembled WGS sequence"/>
</dbReference>
<dbReference type="AlphaFoldDB" id="A0A650CH55"/>
<organism evidence="10 11">
    <name type="scientific">Sulfurisphaera ohwakuensis</name>
    <dbReference type="NCBI Taxonomy" id="69656"/>
    <lineage>
        <taxon>Archaea</taxon>
        <taxon>Thermoproteota</taxon>
        <taxon>Thermoprotei</taxon>
        <taxon>Sulfolobales</taxon>
        <taxon>Sulfolobaceae</taxon>
        <taxon>Sulfurisphaera</taxon>
    </lineage>
</organism>
<dbReference type="Pfam" id="PF04104">
    <property type="entry name" value="DNA_primase_lrg"/>
    <property type="match status" value="1"/>
</dbReference>
<evidence type="ECO:0000256" key="1">
    <source>
        <dbReference type="ARBA" id="ARBA00022485"/>
    </source>
</evidence>
<comment type="similarity">
    <text evidence="7">Belongs to the eukaryotic-type primase large subunit family.</text>
</comment>
<feature type="binding site" evidence="7">
    <location>
        <position position="292"/>
    </location>
    <ligand>
        <name>[4Fe-4S] cluster</name>
        <dbReference type="ChEBI" id="CHEBI:49883"/>
    </ligand>
</feature>
<dbReference type="NCBIfam" id="NF007127">
    <property type="entry name" value="PRK09568.1"/>
    <property type="match status" value="1"/>
</dbReference>
<feature type="binding site" evidence="7">
    <location>
        <position position="288"/>
    </location>
    <ligand>
        <name>[4Fe-4S] cluster</name>
        <dbReference type="ChEBI" id="CHEBI:49883"/>
    </ligand>
</feature>
<reference evidence="9 12" key="2">
    <citation type="submission" date="2020-08" db="EMBL/GenBank/DDBJ databases">
        <title>Genomic Encyclopedia of Type Strains, Phase IV (KMG-IV): sequencing the most valuable type-strain genomes for metagenomic binning, comparative biology and taxonomic classification.</title>
        <authorList>
            <person name="Goeker M."/>
        </authorList>
    </citation>
    <scope>NUCLEOTIDE SEQUENCE [LARGE SCALE GENOMIC DNA]</scope>
    <source>
        <strain evidence="9 12">DSM 12421</strain>
    </source>
</reference>
<keyword evidence="11" id="KW-1185">Reference proteome</keyword>
<comment type="function">
    <text evidence="7">Regulatory subunit of DNA primase, an RNA polymerase that catalyzes the synthesis of short RNA molecules used as primers for DNA polymerase during DNA replication. Stabilizes and modulates the activity of the small subunit, increasing the rate of DNA synthesis, and conferring RNA synthesis capability. The DNA polymerase activity may enable DNA primase to also catalyze primer extension after primer synthesis. May also play a role in DNA repair.</text>
</comment>
<comment type="subunit">
    <text evidence="7">Heterodimer of a small subunit (PriS) and a large subunit (PriL).</text>
</comment>
<feature type="binding site" evidence="7">
    <location>
        <position position="279"/>
    </location>
    <ligand>
        <name>[4Fe-4S] cluster</name>
        <dbReference type="ChEBI" id="CHEBI:49883"/>
    </ligand>
</feature>
<dbReference type="Pfam" id="PF26466">
    <property type="entry name" value="DNA_primase_lrg_N"/>
    <property type="match status" value="1"/>
</dbReference>
<evidence type="ECO:0000256" key="4">
    <source>
        <dbReference type="ARBA" id="ARBA00022723"/>
    </source>
</evidence>
<evidence type="ECO:0000313" key="10">
    <source>
        <dbReference type="EMBL" id="QGR17142.1"/>
    </source>
</evidence>
<evidence type="ECO:0000256" key="5">
    <source>
        <dbReference type="ARBA" id="ARBA00023004"/>
    </source>
</evidence>
<dbReference type="GO" id="GO:0003899">
    <property type="term" value="F:DNA-directed RNA polymerase activity"/>
    <property type="evidence" value="ECO:0007669"/>
    <property type="project" value="InterPro"/>
</dbReference>
<evidence type="ECO:0000256" key="7">
    <source>
        <dbReference type="HAMAP-Rule" id="MF_00701"/>
    </source>
</evidence>
<dbReference type="GO" id="GO:1990077">
    <property type="term" value="C:primosome complex"/>
    <property type="evidence" value="ECO:0007669"/>
    <property type="project" value="UniProtKB-KW"/>
</dbReference>
<dbReference type="EMBL" id="JACHFY010000001">
    <property type="protein sequence ID" value="MBB5252403.1"/>
    <property type="molecule type" value="Genomic_DNA"/>
</dbReference>
<dbReference type="GO" id="GO:0006269">
    <property type="term" value="P:DNA replication, synthesis of primer"/>
    <property type="evidence" value="ECO:0007669"/>
    <property type="project" value="UniProtKB-UniRule"/>
</dbReference>
<accession>A0A650CH55</accession>
<evidence type="ECO:0000313" key="12">
    <source>
        <dbReference type="Proteomes" id="UP000582213"/>
    </source>
</evidence>
<keyword evidence="4 7" id="KW-0479">Metal-binding</keyword>
<evidence type="ECO:0000259" key="8">
    <source>
        <dbReference type="Pfam" id="PF04104"/>
    </source>
</evidence>